<evidence type="ECO:0000313" key="1">
    <source>
        <dbReference type="EMBL" id="CAH2225079.1"/>
    </source>
</evidence>
<dbReference type="EMBL" id="OW240912">
    <property type="protein sequence ID" value="CAH2225079.1"/>
    <property type="molecule type" value="Genomic_DNA"/>
</dbReference>
<dbReference type="AlphaFoldDB" id="A0AAD1R774"/>
<name>A0AAD1R774_PELCU</name>
<organism evidence="1 2">
    <name type="scientific">Pelobates cultripes</name>
    <name type="common">Western spadefoot toad</name>
    <dbReference type="NCBI Taxonomy" id="61616"/>
    <lineage>
        <taxon>Eukaryota</taxon>
        <taxon>Metazoa</taxon>
        <taxon>Chordata</taxon>
        <taxon>Craniata</taxon>
        <taxon>Vertebrata</taxon>
        <taxon>Euteleostomi</taxon>
        <taxon>Amphibia</taxon>
        <taxon>Batrachia</taxon>
        <taxon>Anura</taxon>
        <taxon>Pelobatoidea</taxon>
        <taxon>Pelobatidae</taxon>
        <taxon>Pelobates</taxon>
    </lineage>
</organism>
<dbReference type="Gene3D" id="3.30.70.1820">
    <property type="entry name" value="L1 transposable element, RRM domain"/>
    <property type="match status" value="1"/>
</dbReference>
<keyword evidence="2" id="KW-1185">Reference proteome</keyword>
<accession>A0AAD1R774</accession>
<evidence type="ECO:0000313" key="2">
    <source>
        <dbReference type="Proteomes" id="UP001295444"/>
    </source>
</evidence>
<sequence>MAEIHTLRARTTELEQRVESTVAAHNVATEHINRLTTRLEASEAALEDLANPSRRNNLRIRGLPEQADEGPLAATVPTILLPNLPEIPDERWLIDRAHRSLP</sequence>
<dbReference type="InterPro" id="IPR004244">
    <property type="entry name" value="Transposase_22"/>
</dbReference>
<reference evidence="1" key="1">
    <citation type="submission" date="2022-03" db="EMBL/GenBank/DDBJ databases">
        <authorList>
            <person name="Alioto T."/>
            <person name="Alioto T."/>
            <person name="Gomez Garrido J."/>
        </authorList>
    </citation>
    <scope>NUCLEOTIDE SEQUENCE</scope>
</reference>
<protein>
    <submittedName>
        <fullName evidence="1">Uncharacterized protein</fullName>
    </submittedName>
</protein>
<dbReference type="PANTHER" id="PTHR11505">
    <property type="entry name" value="L1 TRANSPOSABLE ELEMENT-RELATED"/>
    <property type="match status" value="1"/>
</dbReference>
<proteinExistence type="predicted"/>
<dbReference type="Proteomes" id="UP001295444">
    <property type="component" value="Chromosome 01"/>
</dbReference>
<gene>
    <name evidence="1" type="ORF">PECUL_23A015459</name>
</gene>